<gene>
    <name evidence="1" type="ORF">L0C25_02140</name>
</gene>
<protein>
    <submittedName>
        <fullName evidence="1">Uncharacterized protein</fullName>
    </submittedName>
</protein>
<accession>A0AA46TIG3</accession>
<name>A0AA46TIG3_9ACTN</name>
<dbReference type="AlphaFoldDB" id="A0AA46TIG3"/>
<sequence length="191" mass="20448">MTTTDESTRIDVDLPPEFHAVPLDPAVEDRAVAQRELIETLAIDDAERREGLGWFLEALALMTRDTHVSGTAFCAVELDGRPSTATLTVATQAMPSDGPLVFAQGAYESMRAKGGYTSVRLDRIGTVSGVVATREVEVDGRSTQQITVVVPVPGQRLGVFVTVATDDLDHAAVYEQVAVDAARSVRVTAVH</sequence>
<evidence type="ECO:0000313" key="1">
    <source>
        <dbReference type="EMBL" id="UYM05896.1"/>
    </source>
</evidence>
<organism evidence="1 2">
    <name type="scientific">Solicola gregarius</name>
    <dbReference type="NCBI Taxonomy" id="2908642"/>
    <lineage>
        <taxon>Bacteria</taxon>
        <taxon>Bacillati</taxon>
        <taxon>Actinomycetota</taxon>
        <taxon>Actinomycetes</taxon>
        <taxon>Propionibacteriales</taxon>
        <taxon>Nocardioidaceae</taxon>
        <taxon>Solicola</taxon>
    </lineage>
</organism>
<reference evidence="1" key="1">
    <citation type="submission" date="2022-01" db="EMBL/GenBank/DDBJ databases">
        <title>Nocardioidaceae gen. sp. A5X3R13.</title>
        <authorList>
            <person name="Lopez Marin M.A."/>
            <person name="Uhlik O."/>
        </authorList>
    </citation>
    <scope>NUCLEOTIDE SEQUENCE</scope>
    <source>
        <strain evidence="1">A5X3R13</strain>
    </source>
</reference>
<dbReference type="Proteomes" id="UP001164390">
    <property type="component" value="Chromosome"/>
</dbReference>
<proteinExistence type="predicted"/>
<keyword evidence="2" id="KW-1185">Reference proteome</keyword>
<dbReference type="RefSeq" id="WP_271634737.1">
    <property type="nucleotide sequence ID" value="NZ_CP094970.1"/>
</dbReference>
<dbReference type="EMBL" id="CP094970">
    <property type="protein sequence ID" value="UYM05896.1"/>
    <property type="molecule type" value="Genomic_DNA"/>
</dbReference>
<dbReference type="KEGG" id="sgrg:L0C25_02140"/>
<evidence type="ECO:0000313" key="2">
    <source>
        <dbReference type="Proteomes" id="UP001164390"/>
    </source>
</evidence>